<accession>A0A7W8K1N1</accession>
<protein>
    <submittedName>
        <fullName evidence="1">Uncharacterized protein</fullName>
    </submittedName>
</protein>
<name>A0A7W8K1N1_9DEIO</name>
<sequence length="227" mass="24517">MKPTTFLKGKLAVDDVIWATDGLIEALALLPRGTRARIFSKISCCREEFSIQFESLTRGELNLFLKGCRDGGIAVSEISSQKTSVLAGHFVEDSLQSSVFDHNVPVLALTVTETCEVTVPGAMHELTRSLHGQGLCGWTILEFQIGSQAGLAWFGLTVVFSVGEHQDGAHAAAEAGKLVGSRLNVVPQLHSGQTARRILARIEPGSRAWHRPKLPACLGNIADFFPL</sequence>
<evidence type="ECO:0000313" key="1">
    <source>
        <dbReference type="EMBL" id="MBB5365928.1"/>
    </source>
</evidence>
<comment type="caution">
    <text evidence="1">The sequence shown here is derived from an EMBL/GenBank/DDBJ whole genome shotgun (WGS) entry which is preliminary data.</text>
</comment>
<dbReference type="AlphaFoldDB" id="A0A7W8K1N1"/>
<dbReference type="Proteomes" id="UP000552709">
    <property type="component" value="Unassembled WGS sequence"/>
</dbReference>
<reference evidence="1 2" key="1">
    <citation type="submission" date="2020-08" db="EMBL/GenBank/DDBJ databases">
        <title>Genomic Encyclopedia of Type Strains, Phase IV (KMG-IV): sequencing the most valuable type-strain genomes for metagenomic binning, comparative biology and taxonomic classification.</title>
        <authorList>
            <person name="Goeker M."/>
        </authorList>
    </citation>
    <scope>NUCLEOTIDE SEQUENCE [LARGE SCALE GENOMIC DNA]</scope>
    <source>
        <strain evidence="1 2">DSM 27939</strain>
    </source>
</reference>
<gene>
    <name evidence="1" type="ORF">HNQ08_005054</name>
</gene>
<proteinExistence type="predicted"/>
<keyword evidence="2" id="KW-1185">Reference proteome</keyword>
<evidence type="ECO:0000313" key="2">
    <source>
        <dbReference type="Proteomes" id="UP000552709"/>
    </source>
</evidence>
<organism evidence="1 2">
    <name type="scientific">Deinococcus humi</name>
    <dbReference type="NCBI Taxonomy" id="662880"/>
    <lineage>
        <taxon>Bacteria</taxon>
        <taxon>Thermotogati</taxon>
        <taxon>Deinococcota</taxon>
        <taxon>Deinococci</taxon>
        <taxon>Deinococcales</taxon>
        <taxon>Deinococcaceae</taxon>
        <taxon>Deinococcus</taxon>
    </lineage>
</organism>
<dbReference type="RefSeq" id="WP_184137821.1">
    <property type="nucleotide sequence ID" value="NZ_JACHFL010000024.1"/>
</dbReference>
<dbReference type="EMBL" id="JACHFL010000024">
    <property type="protein sequence ID" value="MBB5365928.1"/>
    <property type="molecule type" value="Genomic_DNA"/>
</dbReference>